<accession>F0UG13</accession>
<protein>
    <submittedName>
        <fullName evidence="1">Predicted protein</fullName>
    </submittedName>
</protein>
<organism evidence="2">
    <name type="scientific">Ajellomyces capsulatus (strain H88)</name>
    <name type="common">Darling's disease fungus</name>
    <name type="synonym">Histoplasma capsulatum</name>
    <dbReference type="NCBI Taxonomy" id="544711"/>
    <lineage>
        <taxon>Eukaryota</taxon>
        <taxon>Fungi</taxon>
        <taxon>Dikarya</taxon>
        <taxon>Ascomycota</taxon>
        <taxon>Pezizomycotina</taxon>
        <taxon>Eurotiomycetes</taxon>
        <taxon>Eurotiomycetidae</taxon>
        <taxon>Onygenales</taxon>
        <taxon>Ajellomycetaceae</taxon>
        <taxon>Histoplasma</taxon>
    </lineage>
</organism>
<sequence length="170" mass="18537">MACRLSPASSGPHPVAGAGASARQFCCSIKAPFHKILLSSQRTFDIVSVPWRHRLLVGLLIIAQLEIASVSLALDILPCTLTGHGSYRFLPALEPGTNLTNLQGVSKRFAPPQSSRKFLYIRPRGMVSLHDRISHSDMSDIWPQVLPSFPFRQPVLVSADNPAHPAPSPR</sequence>
<dbReference type="EMBL" id="DS990638">
    <property type="protein sequence ID" value="EGC44219.1"/>
    <property type="molecule type" value="Genomic_DNA"/>
</dbReference>
<gene>
    <name evidence="1" type="ORF">HCEG_03434</name>
</gene>
<dbReference type="Proteomes" id="UP000008142">
    <property type="component" value="Unassembled WGS sequence"/>
</dbReference>
<reference evidence="2" key="1">
    <citation type="submission" date="2008-07" db="EMBL/GenBank/DDBJ databases">
        <title>Annotation of Ajellomyces capsulatus strain H88.</title>
        <authorList>
            <person name="Champion M."/>
            <person name="Cuomo C."/>
            <person name="Ma L.-J."/>
            <person name="Henn M.R."/>
            <person name="Sil A."/>
            <person name="Goldman B."/>
            <person name="Young S.K."/>
            <person name="Kodira C.D."/>
            <person name="Zeng Q."/>
            <person name="Koehrsen M."/>
            <person name="Alvarado L."/>
            <person name="Berlin A."/>
            <person name="Borenstein D."/>
            <person name="Chen Z."/>
            <person name="Engels R."/>
            <person name="Freedman E."/>
            <person name="Gellesch M."/>
            <person name="Goldberg J."/>
            <person name="Griggs A."/>
            <person name="Gujja S."/>
            <person name="Heiman D."/>
            <person name="Hepburn T."/>
            <person name="Howarth C."/>
            <person name="Jen D."/>
            <person name="Larson L."/>
            <person name="Lewis B."/>
            <person name="Mehta T."/>
            <person name="Park D."/>
            <person name="Pearson M."/>
            <person name="Roberts A."/>
            <person name="Saif S."/>
            <person name="Shea T."/>
            <person name="Shenoy N."/>
            <person name="Sisk P."/>
            <person name="Stolte C."/>
            <person name="Sykes S."/>
            <person name="Walk T."/>
            <person name="White J."/>
            <person name="Yandava C."/>
            <person name="Klein B."/>
            <person name="McEwen J.G."/>
            <person name="Puccia R."/>
            <person name="Goldman G.H."/>
            <person name="Felipe M.S."/>
            <person name="Nino-Vega G."/>
            <person name="San-Blas G."/>
            <person name="Taylor J."/>
            <person name="Mendoza L."/>
            <person name="Galagan J."/>
            <person name="Nusbaum C."/>
            <person name="Birren B."/>
        </authorList>
    </citation>
    <scope>NUCLEOTIDE SEQUENCE [LARGE SCALE GENOMIC DNA]</scope>
    <source>
        <strain evidence="2">H88</strain>
    </source>
</reference>
<evidence type="ECO:0000313" key="2">
    <source>
        <dbReference type="Proteomes" id="UP000008142"/>
    </source>
</evidence>
<dbReference type="AlphaFoldDB" id="F0UG13"/>
<dbReference type="OrthoDB" id="10403984at2759"/>
<proteinExistence type="predicted"/>
<name>F0UG13_AJEC8</name>
<dbReference type="HOGENOM" id="CLU_1570172_0_0_1"/>
<dbReference type="OMA" id="RISHSDM"/>
<evidence type="ECO:0000313" key="1">
    <source>
        <dbReference type="EMBL" id="EGC44219.1"/>
    </source>
</evidence>